<accession>A0A7M1BD33</accession>
<sequence>MNNRQRLFVRYIIAVLIDLTVLNFFTEYFPEYLHLETFSLSLLAAILLQTLLQLTLKVEHKVAQRFFAGKSGIKVNILRGISAWSIIFISKLVMLEALSIIFGDAVHFGGPIHGVIAFIATIAAMIIAEQILLKIYNALGNK</sequence>
<feature type="transmembrane region" description="Helical" evidence="1">
    <location>
        <begin position="7"/>
        <end position="26"/>
    </location>
</feature>
<dbReference type="KEGG" id="spal:FM071_04700"/>
<feature type="transmembrane region" description="Helical" evidence="1">
    <location>
        <begin position="77"/>
        <end position="102"/>
    </location>
</feature>
<dbReference type="EMBL" id="CP041406">
    <property type="protein sequence ID" value="QOP46712.1"/>
    <property type="molecule type" value="Genomic_DNA"/>
</dbReference>
<evidence type="ECO:0000256" key="1">
    <source>
        <dbReference type="SAM" id="Phobius"/>
    </source>
</evidence>
<dbReference type="Proteomes" id="UP000593580">
    <property type="component" value="Chromosome"/>
</dbReference>
<name>A0A7M1BD33_9BACT</name>
<evidence type="ECO:0000313" key="3">
    <source>
        <dbReference type="Proteomes" id="UP000593580"/>
    </source>
</evidence>
<keyword evidence="1" id="KW-1133">Transmembrane helix</keyword>
<keyword evidence="1" id="KW-0812">Transmembrane</keyword>
<protein>
    <submittedName>
        <fullName evidence="2">Uncharacterized protein</fullName>
    </submittedName>
</protein>
<proteinExistence type="predicted"/>
<reference evidence="2 3" key="1">
    <citation type="submission" date="2019-07" db="EMBL/GenBank/DDBJ databases">
        <title>Sulfurimonas paralvinellae sp. nov., a novel mesophilic, hydrogen- and sulfur-oxidizing chemolithoautotroph within the Epsilonproteo- bacteria isolated from a deep-sea hydrothermal vent polychaete nest, reclassification of Thiomicrospira denitrificans as Sulfurimonas denitrificans comb. nov. and emended description of the genus Sulfurimonas.</title>
        <authorList>
            <person name="Wang S."/>
            <person name="Jiang L."/>
            <person name="Shao Z."/>
        </authorList>
    </citation>
    <scope>NUCLEOTIDE SEQUENCE [LARGE SCALE GENOMIC DNA]</scope>
    <source>
        <strain evidence="2 3">GO25</strain>
    </source>
</reference>
<organism evidence="2 3">
    <name type="scientific">Sulfurimonas paralvinellae</name>
    <dbReference type="NCBI Taxonomy" id="317658"/>
    <lineage>
        <taxon>Bacteria</taxon>
        <taxon>Pseudomonadati</taxon>
        <taxon>Campylobacterota</taxon>
        <taxon>Epsilonproteobacteria</taxon>
        <taxon>Campylobacterales</taxon>
        <taxon>Sulfurimonadaceae</taxon>
        <taxon>Sulfurimonas</taxon>
    </lineage>
</organism>
<keyword evidence="1" id="KW-0472">Membrane</keyword>
<dbReference type="AlphaFoldDB" id="A0A7M1BD33"/>
<gene>
    <name evidence="2" type="ORF">FM071_04700</name>
</gene>
<evidence type="ECO:0000313" key="2">
    <source>
        <dbReference type="EMBL" id="QOP46712.1"/>
    </source>
</evidence>
<keyword evidence="3" id="KW-1185">Reference proteome</keyword>
<feature type="transmembrane region" description="Helical" evidence="1">
    <location>
        <begin position="114"/>
        <end position="133"/>
    </location>
</feature>
<feature type="transmembrane region" description="Helical" evidence="1">
    <location>
        <begin position="38"/>
        <end position="56"/>
    </location>
</feature>